<dbReference type="Proteomes" id="UP000177126">
    <property type="component" value="Unassembled WGS sequence"/>
</dbReference>
<evidence type="ECO:0000256" key="1">
    <source>
        <dbReference type="ARBA" id="ARBA00006640"/>
    </source>
</evidence>
<dbReference type="EMBL" id="MHNF01000007">
    <property type="protein sequence ID" value="OGZ41833.1"/>
    <property type="molecule type" value="Genomic_DNA"/>
</dbReference>
<name>A0A1G2FUT7_9BACT</name>
<dbReference type="GO" id="GO:0005840">
    <property type="term" value="C:ribosome"/>
    <property type="evidence" value="ECO:0007669"/>
    <property type="project" value="UniProtKB-KW"/>
</dbReference>
<sequence length="87" mass="10359">MAIEVRRKEKEPVGSLLRRFTRRVQQSGVLLSARKGRFYQKPKTKRQTKASALRREQLRAQRRDMMKEGLLEEGQLIPKELIRIKKK</sequence>
<dbReference type="Pfam" id="PF01165">
    <property type="entry name" value="Ribosomal_S21"/>
    <property type="match status" value="1"/>
</dbReference>
<dbReference type="InterPro" id="IPR038380">
    <property type="entry name" value="Ribosomal_bS21_sf"/>
</dbReference>
<evidence type="ECO:0000256" key="4">
    <source>
        <dbReference type="ARBA" id="ARBA00035135"/>
    </source>
</evidence>
<evidence type="ECO:0000256" key="3">
    <source>
        <dbReference type="ARBA" id="ARBA00023274"/>
    </source>
</evidence>
<protein>
    <recommendedName>
        <fullName evidence="4">Small ribosomal subunit protein bS21</fullName>
    </recommendedName>
</protein>
<dbReference type="GO" id="GO:0006412">
    <property type="term" value="P:translation"/>
    <property type="evidence" value="ECO:0007669"/>
    <property type="project" value="InterPro"/>
</dbReference>
<organism evidence="5 6">
    <name type="scientific">Candidatus Portnoybacteria bacterium RIFCSPLOWO2_02_FULL_39_11</name>
    <dbReference type="NCBI Taxonomy" id="1802001"/>
    <lineage>
        <taxon>Bacteria</taxon>
        <taxon>Candidatus Portnoyibacteriota</taxon>
    </lineage>
</organism>
<keyword evidence="3" id="KW-0687">Ribonucleoprotein</keyword>
<evidence type="ECO:0000256" key="2">
    <source>
        <dbReference type="ARBA" id="ARBA00022980"/>
    </source>
</evidence>
<reference evidence="5 6" key="1">
    <citation type="journal article" date="2016" name="Nat. Commun.">
        <title>Thousands of microbial genomes shed light on interconnected biogeochemical processes in an aquifer system.</title>
        <authorList>
            <person name="Anantharaman K."/>
            <person name="Brown C.T."/>
            <person name="Hug L.A."/>
            <person name="Sharon I."/>
            <person name="Castelle C.J."/>
            <person name="Probst A.J."/>
            <person name="Thomas B.C."/>
            <person name="Singh A."/>
            <person name="Wilkins M.J."/>
            <person name="Karaoz U."/>
            <person name="Brodie E.L."/>
            <person name="Williams K.H."/>
            <person name="Hubbard S.S."/>
            <person name="Banfield J.F."/>
        </authorList>
    </citation>
    <scope>NUCLEOTIDE SEQUENCE [LARGE SCALE GENOMIC DNA]</scope>
</reference>
<dbReference type="NCBIfam" id="TIGR00030">
    <property type="entry name" value="S21p"/>
    <property type="match status" value="1"/>
</dbReference>
<comment type="caution">
    <text evidence="5">The sequence shown here is derived from an EMBL/GenBank/DDBJ whole genome shotgun (WGS) entry which is preliminary data.</text>
</comment>
<keyword evidence="2 5" id="KW-0689">Ribosomal protein</keyword>
<comment type="similarity">
    <text evidence="1">Belongs to the bacterial ribosomal protein bS21 family.</text>
</comment>
<evidence type="ECO:0000313" key="5">
    <source>
        <dbReference type="EMBL" id="OGZ41833.1"/>
    </source>
</evidence>
<gene>
    <name evidence="5" type="ORF">A3B04_03160</name>
</gene>
<proteinExistence type="inferred from homology"/>
<dbReference type="GO" id="GO:1990904">
    <property type="term" value="C:ribonucleoprotein complex"/>
    <property type="evidence" value="ECO:0007669"/>
    <property type="project" value="UniProtKB-KW"/>
</dbReference>
<evidence type="ECO:0000313" key="6">
    <source>
        <dbReference type="Proteomes" id="UP000177126"/>
    </source>
</evidence>
<dbReference type="GO" id="GO:0003735">
    <property type="term" value="F:structural constituent of ribosome"/>
    <property type="evidence" value="ECO:0007669"/>
    <property type="project" value="InterPro"/>
</dbReference>
<accession>A0A1G2FUT7</accession>
<dbReference type="InterPro" id="IPR001911">
    <property type="entry name" value="Ribosomal_bS21"/>
</dbReference>
<dbReference type="Gene3D" id="1.20.5.1150">
    <property type="entry name" value="Ribosomal protein S8"/>
    <property type="match status" value="1"/>
</dbReference>
<dbReference type="AlphaFoldDB" id="A0A1G2FUT7"/>